<dbReference type="Gene3D" id="1.10.630.10">
    <property type="entry name" value="Cytochrome P450"/>
    <property type="match status" value="1"/>
</dbReference>
<comment type="cofactor">
    <cofactor evidence="5">
        <name>heme</name>
        <dbReference type="ChEBI" id="CHEBI:30413"/>
    </cofactor>
</comment>
<keyword evidence="8" id="KW-1185">Reference proteome</keyword>
<keyword evidence="5 6" id="KW-0349">Heme</keyword>
<feature type="binding site" description="axial binding residue" evidence="5">
    <location>
        <position position="431"/>
    </location>
    <ligand>
        <name>heme</name>
        <dbReference type="ChEBI" id="CHEBI:30413"/>
    </ligand>
    <ligandPart>
        <name>Fe</name>
        <dbReference type="ChEBI" id="CHEBI:18248"/>
    </ligandPart>
</feature>
<dbReference type="InterPro" id="IPR017972">
    <property type="entry name" value="Cyt_P450_CS"/>
</dbReference>
<dbReference type="SUPFAM" id="SSF48264">
    <property type="entry name" value="Cytochrome P450"/>
    <property type="match status" value="1"/>
</dbReference>
<keyword evidence="1 5" id="KW-0479">Metal-binding</keyword>
<comment type="caution">
    <text evidence="7">The sequence shown here is derived from an EMBL/GenBank/DDBJ whole genome shotgun (WGS) entry which is preliminary data.</text>
</comment>
<keyword evidence="2 6" id="KW-0560">Oxidoreductase</keyword>
<evidence type="ECO:0000256" key="4">
    <source>
        <dbReference type="ARBA" id="ARBA00023033"/>
    </source>
</evidence>
<evidence type="ECO:0000256" key="6">
    <source>
        <dbReference type="RuleBase" id="RU000461"/>
    </source>
</evidence>
<gene>
    <name evidence="7" type="ORF">K493DRAFT_346331</name>
</gene>
<dbReference type="InterPro" id="IPR001128">
    <property type="entry name" value="Cyt_P450"/>
</dbReference>
<dbReference type="Pfam" id="PF00067">
    <property type="entry name" value="p450"/>
    <property type="match status" value="1"/>
</dbReference>
<dbReference type="GO" id="GO:0016705">
    <property type="term" value="F:oxidoreductase activity, acting on paired donors, with incorporation or reduction of molecular oxygen"/>
    <property type="evidence" value="ECO:0007669"/>
    <property type="project" value="InterPro"/>
</dbReference>
<dbReference type="GO" id="GO:0004497">
    <property type="term" value="F:monooxygenase activity"/>
    <property type="evidence" value="ECO:0007669"/>
    <property type="project" value="UniProtKB-KW"/>
</dbReference>
<evidence type="ECO:0000313" key="8">
    <source>
        <dbReference type="Proteomes" id="UP000193498"/>
    </source>
</evidence>
<keyword evidence="3 5" id="KW-0408">Iron</keyword>
<accession>A0A1Y1YZV1</accession>
<dbReference type="Proteomes" id="UP000193498">
    <property type="component" value="Unassembled WGS sequence"/>
</dbReference>
<dbReference type="InterPro" id="IPR050364">
    <property type="entry name" value="Cytochrome_P450_fung"/>
</dbReference>
<dbReference type="OrthoDB" id="1055148at2759"/>
<evidence type="ECO:0000256" key="1">
    <source>
        <dbReference type="ARBA" id="ARBA00022723"/>
    </source>
</evidence>
<dbReference type="STRING" id="1314790.A0A1Y1YZV1"/>
<name>A0A1Y1YZV1_9FUNG</name>
<evidence type="ECO:0000256" key="2">
    <source>
        <dbReference type="ARBA" id="ARBA00023002"/>
    </source>
</evidence>
<dbReference type="GO" id="GO:0005506">
    <property type="term" value="F:iron ion binding"/>
    <property type="evidence" value="ECO:0007669"/>
    <property type="project" value="InterPro"/>
</dbReference>
<dbReference type="FunCoup" id="A0A1Y1YZV1">
    <property type="interactions" value="623"/>
</dbReference>
<comment type="similarity">
    <text evidence="6">Belongs to the cytochrome P450 family.</text>
</comment>
<dbReference type="InParanoid" id="A0A1Y1YZV1"/>
<evidence type="ECO:0000313" key="7">
    <source>
        <dbReference type="EMBL" id="ORY03085.1"/>
    </source>
</evidence>
<dbReference type="GO" id="GO:0020037">
    <property type="term" value="F:heme binding"/>
    <property type="evidence" value="ECO:0007669"/>
    <property type="project" value="InterPro"/>
</dbReference>
<dbReference type="PRINTS" id="PR00385">
    <property type="entry name" value="P450"/>
</dbReference>
<dbReference type="AlphaFoldDB" id="A0A1Y1YZV1"/>
<protein>
    <submittedName>
        <fullName evidence="7">Cytochrome P450</fullName>
    </submittedName>
</protein>
<dbReference type="PANTHER" id="PTHR46300">
    <property type="entry name" value="P450, PUTATIVE (EUROFUNG)-RELATED-RELATED"/>
    <property type="match status" value="1"/>
</dbReference>
<dbReference type="PRINTS" id="PR00463">
    <property type="entry name" value="EP450I"/>
</dbReference>
<dbReference type="InterPro" id="IPR002401">
    <property type="entry name" value="Cyt_P450_E_grp-I"/>
</dbReference>
<dbReference type="PROSITE" id="PS00086">
    <property type="entry name" value="CYTOCHROME_P450"/>
    <property type="match status" value="1"/>
</dbReference>
<sequence length="506" mass="57473">MLLTALSLLALLYALKFVFVTIYSRKYLPPGPLGLPIVGNFLQLGRLPHLKLTAWARKYGPVFSIRLGSRTCVVVNDAQSVKEIFVKRGSNYSSRNQSYLINDVCFRPGKGVSVLPYGDQWKKMRKVLHRVLNSTAVKDYFPVINSQTRQLLVDLLSVSETNGDLGVFPESIMKKFSFNIVVALLIGRGLYSSEDHLMSEFIQITDDLHHMNSFGASFLAYFPFLNKLQINPIFQKGTENRVKREQIIRKLQGMAQQKTTDRSATLLETIQKGAEKDGLDEEDILYICDSLLRGGFDSAACTLNWATLIMAKIPEVQEKLHQEFDQVIGANRLPDYQTDYQSLPYFDAFLKELLRFRTPNFLGIPHASVKDDLYEQYFIPRDTLIILNSHAIHFDASRYASPEKFQPERFLSSKNVDDGDHFAFGAGRRVCAGSQLATREVWTAIAGIIWAFNITESQASKHTLQEDDMINGLANYPNEFRVKFTPRHEGLSSMIQKCEPELKTRS</sequence>
<evidence type="ECO:0000256" key="5">
    <source>
        <dbReference type="PIRSR" id="PIRSR602401-1"/>
    </source>
</evidence>
<reference evidence="7 8" key="1">
    <citation type="submission" date="2016-07" db="EMBL/GenBank/DDBJ databases">
        <title>Pervasive Adenine N6-methylation of Active Genes in Fungi.</title>
        <authorList>
            <consortium name="DOE Joint Genome Institute"/>
            <person name="Mondo S.J."/>
            <person name="Dannebaum R.O."/>
            <person name="Kuo R.C."/>
            <person name="Labutti K."/>
            <person name="Haridas S."/>
            <person name="Kuo A."/>
            <person name="Salamov A."/>
            <person name="Ahrendt S.R."/>
            <person name="Lipzen A."/>
            <person name="Sullivan W."/>
            <person name="Andreopoulos W.B."/>
            <person name="Clum A."/>
            <person name="Lindquist E."/>
            <person name="Daum C."/>
            <person name="Ramamoorthy G.K."/>
            <person name="Gryganskyi A."/>
            <person name="Culley D."/>
            <person name="Magnuson J.K."/>
            <person name="James T.Y."/>
            <person name="O'Malley M.A."/>
            <person name="Stajich J.E."/>
            <person name="Spatafora J.W."/>
            <person name="Visel A."/>
            <person name="Grigoriev I.V."/>
        </authorList>
    </citation>
    <scope>NUCLEOTIDE SEQUENCE [LARGE SCALE GENOMIC DNA]</scope>
    <source>
        <strain evidence="7 8">CBS 931.73</strain>
    </source>
</reference>
<dbReference type="InterPro" id="IPR036396">
    <property type="entry name" value="Cyt_P450_sf"/>
</dbReference>
<evidence type="ECO:0000256" key="3">
    <source>
        <dbReference type="ARBA" id="ARBA00023004"/>
    </source>
</evidence>
<dbReference type="PANTHER" id="PTHR46300:SF2">
    <property type="entry name" value="CYTOCHROME P450 MONOOXYGENASE ALNH-RELATED"/>
    <property type="match status" value="1"/>
</dbReference>
<keyword evidence="4 6" id="KW-0503">Monooxygenase</keyword>
<dbReference type="EMBL" id="MCFE01000050">
    <property type="protein sequence ID" value="ORY03085.1"/>
    <property type="molecule type" value="Genomic_DNA"/>
</dbReference>
<organism evidence="7 8">
    <name type="scientific">Basidiobolus meristosporus CBS 931.73</name>
    <dbReference type="NCBI Taxonomy" id="1314790"/>
    <lineage>
        <taxon>Eukaryota</taxon>
        <taxon>Fungi</taxon>
        <taxon>Fungi incertae sedis</taxon>
        <taxon>Zoopagomycota</taxon>
        <taxon>Entomophthoromycotina</taxon>
        <taxon>Basidiobolomycetes</taxon>
        <taxon>Basidiobolales</taxon>
        <taxon>Basidiobolaceae</taxon>
        <taxon>Basidiobolus</taxon>
    </lineage>
</organism>
<proteinExistence type="inferred from homology"/>